<evidence type="ECO:0000313" key="2">
    <source>
        <dbReference type="EMBL" id="MDE1465405.1"/>
    </source>
</evidence>
<comment type="similarity">
    <text evidence="1">Belongs to the membrane fusion protein (MFP) (TC 8.A.1) family.</text>
</comment>
<keyword evidence="3" id="KW-1185">Reference proteome</keyword>
<accession>A0ABT5UGR8</accession>
<dbReference type="InterPro" id="IPR006143">
    <property type="entry name" value="RND_pump_MFP"/>
</dbReference>
<gene>
    <name evidence="2" type="ORF">ORQ98_25895</name>
</gene>
<protein>
    <submittedName>
        <fullName evidence="2">Efflux RND transporter periplasmic adaptor subunit</fullName>
    </submittedName>
</protein>
<dbReference type="Proteomes" id="UP001528823">
    <property type="component" value="Unassembled WGS sequence"/>
</dbReference>
<dbReference type="PANTHER" id="PTHR30469">
    <property type="entry name" value="MULTIDRUG RESISTANCE PROTEIN MDTA"/>
    <property type="match status" value="1"/>
</dbReference>
<dbReference type="Gene3D" id="2.40.30.170">
    <property type="match status" value="1"/>
</dbReference>
<dbReference type="SUPFAM" id="SSF111369">
    <property type="entry name" value="HlyD-like secretion proteins"/>
    <property type="match status" value="1"/>
</dbReference>
<evidence type="ECO:0000256" key="1">
    <source>
        <dbReference type="ARBA" id="ARBA00009477"/>
    </source>
</evidence>
<dbReference type="NCBIfam" id="TIGR01730">
    <property type="entry name" value="RND_mfp"/>
    <property type="match status" value="1"/>
</dbReference>
<comment type="caution">
    <text evidence="2">The sequence shown here is derived from an EMBL/GenBank/DDBJ whole genome shotgun (WGS) entry which is preliminary data.</text>
</comment>
<sequence length="370" mass="41345">MLHKYKWWVSAVTILMLTLVSIDLLAPANEVLTTKQPPLLPVTIVELHAERRQVNVQLPAVSQARWATQVAAAVEGRVIKLPKALEPGSLVKQNQLMLALQAIGYQAEATNAAKQLAEAKLALVKLKYEQTVAKKSGGHLANAYARLEPQIAVAKQAVKAATNALAYAQQRLADTKIQAPFPAIILQRYVTPGQWVQPGDQLFLIAASDSIDIKVEIPEHVWQQLGAFKSIQTATVVSSNDTTWPATTRYINPIRNEVTRQRSVVLKVNRPYNGEQRLLPDQQVMVHFQGPSQPQLFDAPASVLTQDGYVWTVDKQQLLRREAVTLMHQNIERVWVRFNKEPDKTRQIVIYPLGTMLDGQKIQPRSHHTG</sequence>
<proteinExistence type="inferred from homology"/>
<dbReference type="Gene3D" id="2.40.50.100">
    <property type="match status" value="1"/>
</dbReference>
<reference evidence="2 3" key="1">
    <citation type="submission" date="2022-11" db="EMBL/GenBank/DDBJ databases">
        <title>Spartinivicinus poritis sp. nov., isolated from scleractinian coral Porites lutea.</title>
        <authorList>
            <person name="Zhang G."/>
            <person name="Cai L."/>
            <person name="Wei Q."/>
        </authorList>
    </citation>
    <scope>NUCLEOTIDE SEQUENCE [LARGE SCALE GENOMIC DNA]</scope>
    <source>
        <strain evidence="2 3">A2-2</strain>
    </source>
</reference>
<dbReference type="EMBL" id="JAPMOU010000062">
    <property type="protein sequence ID" value="MDE1465405.1"/>
    <property type="molecule type" value="Genomic_DNA"/>
</dbReference>
<evidence type="ECO:0000313" key="3">
    <source>
        <dbReference type="Proteomes" id="UP001528823"/>
    </source>
</evidence>
<dbReference type="PANTHER" id="PTHR30469:SF15">
    <property type="entry name" value="HLYD FAMILY OF SECRETION PROTEINS"/>
    <property type="match status" value="1"/>
</dbReference>
<organism evidence="2 3">
    <name type="scientific">Spartinivicinus poritis</name>
    <dbReference type="NCBI Taxonomy" id="2994640"/>
    <lineage>
        <taxon>Bacteria</taxon>
        <taxon>Pseudomonadati</taxon>
        <taxon>Pseudomonadota</taxon>
        <taxon>Gammaproteobacteria</taxon>
        <taxon>Oceanospirillales</taxon>
        <taxon>Zooshikellaceae</taxon>
        <taxon>Spartinivicinus</taxon>
    </lineage>
</organism>
<dbReference type="RefSeq" id="WP_274691713.1">
    <property type="nucleotide sequence ID" value="NZ_JAPMOU010000062.1"/>
</dbReference>
<name>A0ABT5UGR8_9GAMM</name>
<dbReference type="Gene3D" id="1.10.287.470">
    <property type="entry name" value="Helix hairpin bin"/>
    <property type="match status" value="1"/>
</dbReference>